<evidence type="ECO:0000313" key="3">
    <source>
        <dbReference type="Proteomes" id="UP001500668"/>
    </source>
</evidence>
<name>A0ABP3RUK7_9ACTN</name>
<keyword evidence="3" id="KW-1185">Reference proteome</keyword>
<organism evidence="2 3">
    <name type="scientific">Streptomyces crystallinus</name>
    <dbReference type="NCBI Taxonomy" id="68191"/>
    <lineage>
        <taxon>Bacteria</taxon>
        <taxon>Bacillati</taxon>
        <taxon>Actinomycetota</taxon>
        <taxon>Actinomycetes</taxon>
        <taxon>Kitasatosporales</taxon>
        <taxon>Streptomycetaceae</taxon>
        <taxon>Streptomyces</taxon>
    </lineage>
</organism>
<dbReference type="EMBL" id="BAAACA010000038">
    <property type="protein sequence ID" value="GAA0617587.1"/>
    <property type="molecule type" value="Genomic_DNA"/>
</dbReference>
<protein>
    <submittedName>
        <fullName evidence="2">Uncharacterized protein</fullName>
    </submittedName>
</protein>
<sequence>MREQPPKRHSPNGTPLGRSADDIWFGPSYSTESPRAARLWWRIRDLLHWPMRNSSRWR</sequence>
<gene>
    <name evidence="2" type="ORF">GCM10010394_54760</name>
</gene>
<evidence type="ECO:0000256" key="1">
    <source>
        <dbReference type="SAM" id="MobiDB-lite"/>
    </source>
</evidence>
<dbReference type="RefSeq" id="WP_344077815.1">
    <property type="nucleotide sequence ID" value="NZ_BAAACA010000038.1"/>
</dbReference>
<comment type="caution">
    <text evidence="2">The sequence shown here is derived from an EMBL/GenBank/DDBJ whole genome shotgun (WGS) entry which is preliminary data.</text>
</comment>
<proteinExistence type="predicted"/>
<evidence type="ECO:0000313" key="2">
    <source>
        <dbReference type="EMBL" id="GAA0617587.1"/>
    </source>
</evidence>
<reference evidence="3" key="1">
    <citation type="journal article" date="2019" name="Int. J. Syst. Evol. Microbiol.">
        <title>The Global Catalogue of Microorganisms (GCM) 10K type strain sequencing project: providing services to taxonomists for standard genome sequencing and annotation.</title>
        <authorList>
            <consortium name="The Broad Institute Genomics Platform"/>
            <consortium name="The Broad Institute Genome Sequencing Center for Infectious Disease"/>
            <person name="Wu L."/>
            <person name="Ma J."/>
        </authorList>
    </citation>
    <scope>NUCLEOTIDE SEQUENCE [LARGE SCALE GENOMIC DNA]</scope>
    <source>
        <strain evidence="3">JCM 5067</strain>
    </source>
</reference>
<feature type="region of interest" description="Disordered" evidence="1">
    <location>
        <begin position="1"/>
        <end position="24"/>
    </location>
</feature>
<dbReference type="Proteomes" id="UP001500668">
    <property type="component" value="Unassembled WGS sequence"/>
</dbReference>
<accession>A0ABP3RUK7</accession>